<keyword evidence="1" id="KW-0175">Coiled coil</keyword>
<feature type="transmembrane region" description="Helical" evidence="2">
    <location>
        <begin position="17"/>
        <end position="34"/>
    </location>
</feature>
<evidence type="ECO:0000256" key="2">
    <source>
        <dbReference type="SAM" id="Phobius"/>
    </source>
</evidence>
<evidence type="ECO:0000313" key="4">
    <source>
        <dbReference type="Proteomes" id="UP000216122"/>
    </source>
</evidence>
<protein>
    <submittedName>
        <fullName evidence="3">Uncharacterized protein</fullName>
    </submittedName>
</protein>
<dbReference type="EMBL" id="NGQC01000030">
    <property type="protein sequence ID" value="OYT03670.1"/>
    <property type="molecule type" value="Genomic_DNA"/>
</dbReference>
<evidence type="ECO:0000313" key="3">
    <source>
        <dbReference type="EMBL" id="OYT03670.1"/>
    </source>
</evidence>
<reference evidence="3 4" key="2">
    <citation type="submission" date="2017-09" db="EMBL/GenBank/DDBJ databases">
        <title>Tripartite evolution among Lactobacillus johnsonii, Lactobacillus taiwanensis, Lactobacillus reuteri and their rodent host.</title>
        <authorList>
            <person name="Wang T."/>
            <person name="Knowles S."/>
            <person name="Cheng C."/>
        </authorList>
    </citation>
    <scope>NUCLEOTIDE SEQUENCE [LARGE SCALE GENOMIC DNA]</scope>
    <source>
        <strain evidence="3 4">103v</strain>
    </source>
</reference>
<dbReference type="AlphaFoldDB" id="A0A256VKE7"/>
<comment type="caution">
    <text evidence="3">The sequence shown here is derived from an EMBL/GenBank/DDBJ whole genome shotgun (WGS) entry which is preliminary data.</text>
</comment>
<dbReference type="Proteomes" id="UP000216122">
    <property type="component" value="Unassembled WGS sequence"/>
</dbReference>
<dbReference type="RefSeq" id="WP_094504665.1">
    <property type="nucleotide sequence ID" value="NZ_JAJGVQ010000144.1"/>
</dbReference>
<keyword evidence="2" id="KW-0472">Membrane</keyword>
<accession>A0A256VKE7</accession>
<gene>
    <name evidence="3" type="ORF">CBG21_04695</name>
</gene>
<evidence type="ECO:0000256" key="1">
    <source>
        <dbReference type="SAM" id="Coils"/>
    </source>
</evidence>
<proteinExistence type="predicted"/>
<keyword evidence="2" id="KW-0812">Transmembrane</keyword>
<name>A0A256VKE7_LIMRT</name>
<reference evidence="4" key="1">
    <citation type="submission" date="2017-05" db="EMBL/GenBank/DDBJ databases">
        <authorList>
            <person name="Lin X.B."/>
            <person name="Stothard P."/>
            <person name="Tasseva G."/>
            <person name="Walter J."/>
        </authorList>
    </citation>
    <scope>NUCLEOTIDE SEQUENCE [LARGE SCALE GENOMIC DNA]</scope>
    <source>
        <strain evidence="4">103v</strain>
    </source>
</reference>
<feature type="coiled-coil region" evidence="1">
    <location>
        <begin position="57"/>
        <end position="84"/>
    </location>
</feature>
<organism evidence="3 4">
    <name type="scientific">Limosilactobacillus reuteri</name>
    <name type="common">Lactobacillus reuteri</name>
    <dbReference type="NCBI Taxonomy" id="1598"/>
    <lineage>
        <taxon>Bacteria</taxon>
        <taxon>Bacillati</taxon>
        <taxon>Bacillota</taxon>
        <taxon>Bacilli</taxon>
        <taxon>Lactobacillales</taxon>
        <taxon>Lactobacillaceae</taxon>
        <taxon>Limosilactobacillus</taxon>
    </lineage>
</organism>
<sequence length="108" mass="12887">MHWVAIHYIFGYSLEDWVAILTIIGIIITGFKWLSKRSKKAIDNIEQNVLGPIYKELSKLNRNMEVSNRQYAKANERLEQGDKKFIRHDEQLKDHERRITNLERGNYK</sequence>
<keyword evidence="2" id="KW-1133">Transmembrane helix</keyword>